<keyword evidence="4" id="KW-1185">Reference proteome</keyword>
<dbReference type="EMBL" id="FZOD01000025">
    <property type="protein sequence ID" value="SNT12532.1"/>
    <property type="molecule type" value="Genomic_DNA"/>
</dbReference>
<proteinExistence type="predicted"/>
<organism evidence="3 4">
    <name type="scientific">Streptosporangium subroseum</name>
    <dbReference type="NCBI Taxonomy" id="106412"/>
    <lineage>
        <taxon>Bacteria</taxon>
        <taxon>Bacillati</taxon>
        <taxon>Actinomycetota</taxon>
        <taxon>Actinomycetes</taxon>
        <taxon>Streptosporangiales</taxon>
        <taxon>Streptosporangiaceae</taxon>
        <taxon>Streptosporangium</taxon>
    </lineage>
</organism>
<dbReference type="Pfam" id="PF11181">
    <property type="entry name" value="YflT"/>
    <property type="match status" value="1"/>
</dbReference>
<evidence type="ECO:0000313" key="4">
    <source>
        <dbReference type="Proteomes" id="UP000198282"/>
    </source>
</evidence>
<dbReference type="AlphaFoldDB" id="A0A239K4C2"/>
<accession>A0A239K4C2</accession>
<dbReference type="OrthoDB" id="3381462at2"/>
<dbReference type="Proteomes" id="UP000198282">
    <property type="component" value="Unassembled WGS sequence"/>
</dbReference>
<keyword evidence="1" id="KW-0812">Transmembrane</keyword>
<evidence type="ECO:0000259" key="2">
    <source>
        <dbReference type="Pfam" id="PF11181"/>
    </source>
</evidence>
<gene>
    <name evidence="3" type="ORF">SAMN05216276_102573</name>
</gene>
<protein>
    <recommendedName>
        <fullName evidence="2">General stress protein 17M-like domain-containing protein</fullName>
    </recommendedName>
</protein>
<name>A0A239K4C2_9ACTN</name>
<dbReference type="InterPro" id="IPR025889">
    <property type="entry name" value="GSP17M-like_dom"/>
</dbReference>
<feature type="domain" description="General stress protein 17M-like" evidence="2">
    <location>
        <begin position="13"/>
        <end position="80"/>
    </location>
</feature>
<keyword evidence="1" id="KW-1133">Transmembrane helix</keyword>
<feature type="transmembrane region" description="Helical" evidence="1">
    <location>
        <begin position="61"/>
        <end position="83"/>
    </location>
</feature>
<evidence type="ECO:0000256" key="1">
    <source>
        <dbReference type="SAM" id="Phobius"/>
    </source>
</evidence>
<evidence type="ECO:0000313" key="3">
    <source>
        <dbReference type="EMBL" id="SNT12532.1"/>
    </source>
</evidence>
<feature type="transmembrane region" description="Helical" evidence="1">
    <location>
        <begin position="89"/>
        <end position="113"/>
    </location>
</feature>
<keyword evidence="1" id="KW-0472">Membrane</keyword>
<dbReference type="RefSeq" id="WP_089209653.1">
    <property type="nucleotide sequence ID" value="NZ_FZOD01000025.1"/>
</dbReference>
<reference evidence="3 4" key="1">
    <citation type="submission" date="2017-06" db="EMBL/GenBank/DDBJ databases">
        <authorList>
            <person name="Kim H.J."/>
            <person name="Triplett B.A."/>
        </authorList>
    </citation>
    <scope>NUCLEOTIDE SEQUENCE [LARGE SCALE GENOMIC DNA]</scope>
    <source>
        <strain evidence="3 4">CGMCC 4.2132</strain>
    </source>
</reference>
<sequence length="166" mass="17854">MRPDITLTGHEPIATFHTYAEAQRAVDQLSDQRFPVEHTMIVGVDLRLIEQVLGRLTPLRAAGMGAASGAWFGLLIGLFFAIFARGFPIVLPLWGLIWGAIAGAIFGLIAHAFSGGKRDFLSSSSLVADRYEVLVTADHAAEARKLLDAGMPQVQRESSVNPGDLA</sequence>